<dbReference type="EMBL" id="BAABKG010000004">
    <property type="protein sequence ID" value="GAA5152983.1"/>
    <property type="molecule type" value="Genomic_DNA"/>
</dbReference>
<comment type="caution">
    <text evidence="3">The sequence shown here is derived from an EMBL/GenBank/DDBJ whole genome shotgun (WGS) entry which is preliminary data.</text>
</comment>
<feature type="transmembrane region" description="Helical" evidence="1">
    <location>
        <begin position="51"/>
        <end position="71"/>
    </location>
</feature>
<evidence type="ECO:0000256" key="1">
    <source>
        <dbReference type="SAM" id="Phobius"/>
    </source>
</evidence>
<keyword evidence="1" id="KW-0472">Membrane</keyword>
<feature type="domain" description="DUF58" evidence="2">
    <location>
        <begin position="213"/>
        <end position="283"/>
    </location>
</feature>
<organism evidence="3 4">
    <name type="scientific">Nocardioides marinquilinus</name>
    <dbReference type="NCBI Taxonomy" id="1210400"/>
    <lineage>
        <taxon>Bacteria</taxon>
        <taxon>Bacillati</taxon>
        <taxon>Actinomycetota</taxon>
        <taxon>Actinomycetes</taxon>
        <taxon>Propionibacteriales</taxon>
        <taxon>Nocardioidaceae</taxon>
        <taxon>Nocardioides</taxon>
    </lineage>
</organism>
<keyword evidence="4" id="KW-1185">Reference proteome</keyword>
<keyword evidence="1" id="KW-1133">Transmembrane helix</keyword>
<reference evidence="4" key="1">
    <citation type="journal article" date="2019" name="Int. J. Syst. Evol. Microbiol.">
        <title>The Global Catalogue of Microorganisms (GCM) 10K type strain sequencing project: providing services to taxonomists for standard genome sequencing and annotation.</title>
        <authorList>
            <consortium name="The Broad Institute Genomics Platform"/>
            <consortium name="The Broad Institute Genome Sequencing Center for Infectious Disease"/>
            <person name="Wu L."/>
            <person name="Ma J."/>
        </authorList>
    </citation>
    <scope>NUCLEOTIDE SEQUENCE [LARGE SCALE GENOMIC DNA]</scope>
    <source>
        <strain evidence="4">JCM 18459</strain>
    </source>
</reference>
<feature type="transmembrane region" description="Helical" evidence="1">
    <location>
        <begin position="20"/>
        <end position="45"/>
    </location>
</feature>
<dbReference type="PANTHER" id="PTHR34351">
    <property type="entry name" value="SLR1927 PROTEIN-RELATED"/>
    <property type="match status" value="1"/>
</dbReference>
<accession>A0ABP9PVL5</accession>
<evidence type="ECO:0000259" key="2">
    <source>
        <dbReference type="Pfam" id="PF01882"/>
    </source>
</evidence>
<evidence type="ECO:0000313" key="3">
    <source>
        <dbReference type="EMBL" id="GAA5152983.1"/>
    </source>
</evidence>
<name>A0ABP9PVL5_9ACTN</name>
<dbReference type="PANTHER" id="PTHR34351:SF1">
    <property type="entry name" value="SLR1927 PROTEIN"/>
    <property type="match status" value="1"/>
</dbReference>
<gene>
    <name evidence="3" type="ORF">GCM10023340_34250</name>
</gene>
<dbReference type="Proteomes" id="UP001500221">
    <property type="component" value="Unassembled WGS sequence"/>
</dbReference>
<keyword evidence="1" id="KW-0812">Transmembrane</keyword>
<sequence>MPDDVGPAVGGERRRIGGRAAVGVLTPLGRAVLPCGALVLSLGLWLAWQEFVVFGTVAVTLVVLGVVWVCLPGQPRAELQVGPRRVQDGGGVPTAELEVHAGALPLLGARFEVPYGATSAVVAVPFLAPFATLTRAVELPARPRGVYRAGPVRYVRADPVRLTRRGVEVSTGQTVLVRPRTRDVPGFATGLSNDLEGSASEQLSMSDLAFHALREYAPGDDLRHVHWRSSAKTSRLQVRQYHTTRRGHVTVLVDHEPASYRGSAEFELAVSIAASLALRATRDDLEVYLRCGDEVVTGRVADAVLDRTCAFTRQAGDYRAVAAAAATAVAATGLVVQVTGSGRAPSELRGAASSFHRDVSRMSVVADPSAAARSSEVRAEREVVAAGLAQLPGLLAMGRR</sequence>
<proteinExistence type="predicted"/>
<protein>
    <recommendedName>
        <fullName evidence="2">DUF58 domain-containing protein</fullName>
    </recommendedName>
</protein>
<evidence type="ECO:0000313" key="4">
    <source>
        <dbReference type="Proteomes" id="UP001500221"/>
    </source>
</evidence>
<dbReference type="Pfam" id="PF01882">
    <property type="entry name" value="DUF58"/>
    <property type="match status" value="1"/>
</dbReference>
<dbReference type="InterPro" id="IPR002881">
    <property type="entry name" value="DUF58"/>
</dbReference>